<organism evidence="1 2">
    <name type="scientific">Ladona fulva</name>
    <name type="common">Scarce chaser dragonfly</name>
    <name type="synonym">Libellula fulva</name>
    <dbReference type="NCBI Taxonomy" id="123851"/>
    <lineage>
        <taxon>Eukaryota</taxon>
        <taxon>Metazoa</taxon>
        <taxon>Ecdysozoa</taxon>
        <taxon>Arthropoda</taxon>
        <taxon>Hexapoda</taxon>
        <taxon>Insecta</taxon>
        <taxon>Pterygota</taxon>
        <taxon>Palaeoptera</taxon>
        <taxon>Odonata</taxon>
        <taxon>Epiprocta</taxon>
        <taxon>Anisoptera</taxon>
        <taxon>Libelluloidea</taxon>
        <taxon>Libellulidae</taxon>
        <taxon>Ladona</taxon>
    </lineage>
</organism>
<reference evidence="1" key="2">
    <citation type="submission" date="2017-10" db="EMBL/GenBank/DDBJ databases">
        <title>Ladona fulva Genome sequencing and assembly.</title>
        <authorList>
            <person name="Murali S."/>
            <person name="Richards S."/>
            <person name="Bandaranaike D."/>
            <person name="Bellair M."/>
            <person name="Blankenburg K."/>
            <person name="Chao H."/>
            <person name="Dinh H."/>
            <person name="Doddapaneni H."/>
            <person name="Dugan-Rocha S."/>
            <person name="Elkadiri S."/>
            <person name="Gnanaolivu R."/>
            <person name="Hernandez B."/>
            <person name="Skinner E."/>
            <person name="Javaid M."/>
            <person name="Lee S."/>
            <person name="Li M."/>
            <person name="Ming W."/>
            <person name="Munidasa M."/>
            <person name="Muniz J."/>
            <person name="Nguyen L."/>
            <person name="Hughes D."/>
            <person name="Osuji N."/>
            <person name="Pu L.-L."/>
            <person name="Puazo M."/>
            <person name="Qu C."/>
            <person name="Quiroz J."/>
            <person name="Raj R."/>
            <person name="Weissenberger G."/>
            <person name="Xin Y."/>
            <person name="Zou X."/>
            <person name="Han Y."/>
            <person name="Worley K."/>
            <person name="Muzny D."/>
            <person name="Gibbs R."/>
        </authorList>
    </citation>
    <scope>NUCLEOTIDE SEQUENCE</scope>
    <source>
        <strain evidence="1">Sampled in the wild</strain>
    </source>
</reference>
<protein>
    <submittedName>
        <fullName evidence="1">Uncharacterized protein</fullName>
    </submittedName>
</protein>
<comment type="caution">
    <text evidence="1">The sequence shown here is derived from an EMBL/GenBank/DDBJ whole genome shotgun (WGS) entry which is preliminary data.</text>
</comment>
<reference evidence="1" key="1">
    <citation type="submission" date="2013-04" db="EMBL/GenBank/DDBJ databases">
        <authorList>
            <person name="Qu J."/>
            <person name="Murali S.C."/>
            <person name="Bandaranaike D."/>
            <person name="Bellair M."/>
            <person name="Blankenburg K."/>
            <person name="Chao H."/>
            <person name="Dinh H."/>
            <person name="Doddapaneni H."/>
            <person name="Downs B."/>
            <person name="Dugan-Rocha S."/>
            <person name="Elkadiri S."/>
            <person name="Gnanaolivu R.D."/>
            <person name="Hernandez B."/>
            <person name="Javaid M."/>
            <person name="Jayaseelan J.C."/>
            <person name="Lee S."/>
            <person name="Li M."/>
            <person name="Ming W."/>
            <person name="Munidasa M."/>
            <person name="Muniz J."/>
            <person name="Nguyen L."/>
            <person name="Ongeri F."/>
            <person name="Osuji N."/>
            <person name="Pu L.-L."/>
            <person name="Puazo M."/>
            <person name="Qu C."/>
            <person name="Quiroz J."/>
            <person name="Raj R."/>
            <person name="Weissenberger G."/>
            <person name="Xin Y."/>
            <person name="Zou X."/>
            <person name="Han Y."/>
            <person name="Richards S."/>
            <person name="Worley K."/>
            <person name="Muzny D."/>
            <person name="Gibbs R."/>
        </authorList>
    </citation>
    <scope>NUCLEOTIDE SEQUENCE</scope>
    <source>
        <strain evidence="1">Sampled in the wild</strain>
    </source>
</reference>
<dbReference type="AlphaFoldDB" id="A0A8K0KNL6"/>
<dbReference type="EMBL" id="KZ309411">
    <property type="protein sequence ID" value="KAG8238666.1"/>
    <property type="molecule type" value="Genomic_DNA"/>
</dbReference>
<dbReference type="Proteomes" id="UP000792457">
    <property type="component" value="Unassembled WGS sequence"/>
</dbReference>
<gene>
    <name evidence="1" type="ORF">J437_LFUL018607</name>
</gene>
<feature type="non-terminal residue" evidence="1">
    <location>
        <position position="104"/>
    </location>
</feature>
<evidence type="ECO:0000313" key="2">
    <source>
        <dbReference type="Proteomes" id="UP000792457"/>
    </source>
</evidence>
<proteinExistence type="predicted"/>
<accession>A0A8K0KNL6</accession>
<sequence>KYNDDNAYNLTVIDIVSKYAKVIPITNKTSKKIIKDLDKLLASYSNSIHSSIGISPSNATETTAFNVLFYESKLVKVRLSADKEFQIFKILKHRGKAFSMEYFV</sequence>
<keyword evidence="2" id="KW-1185">Reference proteome</keyword>
<name>A0A8K0KNL6_LADFU</name>
<evidence type="ECO:0000313" key="1">
    <source>
        <dbReference type="EMBL" id="KAG8238666.1"/>
    </source>
</evidence>